<protein>
    <submittedName>
        <fullName evidence="1">Uncharacterized protein</fullName>
    </submittedName>
</protein>
<evidence type="ECO:0000313" key="2">
    <source>
        <dbReference type="EMBL" id="CAL1163300.1"/>
    </source>
</evidence>
<evidence type="ECO:0000313" key="3">
    <source>
        <dbReference type="Proteomes" id="UP001152797"/>
    </source>
</evidence>
<reference evidence="1" key="1">
    <citation type="submission" date="2022-10" db="EMBL/GenBank/DDBJ databases">
        <authorList>
            <person name="Chen Y."/>
            <person name="Dougan E. K."/>
            <person name="Chan C."/>
            <person name="Rhodes N."/>
            <person name="Thang M."/>
        </authorList>
    </citation>
    <scope>NUCLEOTIDE SEQUENCE</scope>
</reference>
<reference evidence="2" key="2">
    <citation type="submission" date="2024-04" db="EMBL/GenBank/DDBJ databases">
        <authorList>
            <person name="Chen Y."/>
            <person name="Shah S."/>
            <person name="Dougan E. K."/>
            <person name="Thang M."/>
            <person name="Chan C."/>
        </authorList>
    </citation>
    <scope>NUCLEOTIDE SEQUENCE [LARGE SCALE GENOMIC DNA]</scope>
</reference>
<name>A0A9P1GE12_9DINO</name>
<organism evidence="1">
    <name type="scientific">Cladocopium goreaui</name>
    <dbReference type="NCBI Taxonomy" id="2562237"/>
    <lineage>
        <taxon>Eukaryota</taxon>
        <taxon>Sar</taxon>
        <taxon>Alveolata</taxon>
        <taxon>Dinophyceae</taxon>
        <taxon>Suessiales</taxon>
        <taxon>Symbiodiniaceae</taxon>
        <taxon>Cladocopium</taxon>
    </lineage>
</organism>
<dbReference type="EMBL" id="CAMXCT020004669">
    <property type="protein sequence ID" value="CAL1163300.1"/>
    <property type="molecule type" value="Genomic_DNA"/>
</dbReference>
<proteinExistence type="predicted"/>
<dbReference type="OrthoDB" id="418933at2759"/>
<keyword evidence="3" id="KW-1185">Reference proteome</keyword>
<evidence type="ECO:0000313" key="1">
    <source>
        <dbReference type="EMBL" id="CAI4009925.1"/>
    </source>
</evidence>
<dbReference type="EMBL" id="CAMXCT030004669">
    <property type="protein sequence ID" value="CAL4797237.1"/>
    <property type="molecule type" value="Genomic_DNA"/>
</dbReference>
<dbReference type="AlphaFoldDB" id="A0A9P1GE12"/>
<dbReference type="EMBL" id="CAMXCT010004669">
    <property type="protein sequence ID" value="CAI4009925.1"/>
    <property type="molecule type" value="Genomic_DNA"/>
</dbReference>
<dbReference type="Proteomes" id="UP001152797">
    <property type="component" value="Unassembled WGS sequence"/>
</dbReference>
<gene>
    <name evidence="1" type="ORF">C1SCF055_LOCUS35250</name>
</gene>
<comment type="caution">
    <text evidence="1">The sequence shown here is derived from an EMBL/GenBank/DDBJ whole genome shotgun (WGS) entry which is preliminary data.</text>
</comment>
<sequence length="138" mass="15491">MGSYIIGDRQVVYAQRFCDHVGCYTPHVGTFRAGKGFIRKSSIYPLGRCKAGHLSVPCPRKPLDVLRVVMPGANFTEHCLALPDVAQRQLRGYTDDEQWIGQSLQPEDVEVLQQRAAELDAQGYMSMAPYFSSCRMPH</sequence>
<accession>A0A9P1GE12</accession>